<dbReference type="GO" id="GO:0035385">
    <property type="term" value="P:Roundabout signaling pathway"/>
    <property type="evidence" value="ECO:0007669"/>
    <property type="project" value="InterPro"/>
</dbReference>
<accession>A0A9X9Q2R6</accession>
<dbReference type="SMART" id="SM00408">
    <property type="entry name" value="IGc2"/>
    <property type="match status" value="4"/>
</dbReference>
<feature type="domain" description="Fibronectin type-III" evidence="12">
    <location>
        <begin position="501"/>
        <end position="598"/>
    </location>
</feature>
<dbReference type="FunFam" id="2.60.40.10:FF:000043">
    <property type="entry name" value="roundabout homolog 2 isoform X2"/>
    <property type="match status" value="1"/>
</dbReference>
<dbReference type="Pfam" id="PF13927">
    <property type="entry name" value="Ig_3"/>
    <property type="match status" value="2"/>
</dbReference>
<dbReference type="InterPro" id="IPR051170">
    <property type="entry name" value="Neural/epithelial_adhesion"/>
</dbReference>
<evidence type="ECO:0000259" key="11">
    <source>
        <dbReference type="PROSITE" id="PS50835"/>
    </source>
</evidence>
<dbReference type="SMART" id="SM00060">
    <property type="entry name" value="FN3"/>
    <property type="match status" value="3"/>
</dbReference>
<keyword evidence="5 10" id="KW-1133">Transmembrane helix</keyword>
<dbReference type="FunFam" id="2.60.40.10:FF:000055">
    <property type="entry name" value="roundabout homolog 1 isoform X2"/>
    <property type="match status" value="1"/>
</dbReference>
<feature type="domain" description="Ig-like" evidence="11">
    <location>
        <begin position="83"/>
        <end position="167"/>
    </location>
</feature>
<dbReference type="Proteomes" id="UP000269945">
    <property type="component" value="Unassembled WGS sequence"/>
</dbReference>
<dbReference type="GO" id="GO:0016020">
    <property type="term" value="C:membrane"/>
    <property type="evidence" value="ECO:0007669"/>
    <property type="project" value="UniProtKB-SubCell"/>
</dbReference>
<feature type="domain" description="Fibronectin type-III" evidence="12">
    <location>
        <begin position="388"/>
        <end position="482"/>
    </location>
</feature>
<protein>
    <recommendedName>
        <fullName evidence="15">Roundabout homolog 1</fullName>
    </recommendedName>
</protein>
<comment type="subcellular location">
    <subcellularLocation>
        <location evidence="1">Membrane</location>
        <topology evidence="1">Single-pass membrane protein</topology>
    </subcellularLocation>
</comment>
<comment type="caution">
    <text evidence="13">The sequence shown here is derived from an EMBL/GenBank/DDBJ whole genome shotgun (WGS) entry which is preliminary data.</text>
</comment>
<evidence type="ECO:0000256" key="6">
    <source>
        <dbReference type="ARBA" id="ARBA00023136"/>
    </source>
</evidence>
<keyword evidence="6 10" id="KW-0472">Membrane</keyword>
<evidence type="ECO:0000313" key="13">
    <source>
        <dbReference type="EMBL" id="VCW98445.1"/>
    </source>
</evidence>
<dbReference type="Pfam" id="PF00041">
    <property type="entry name" value="fn3"/>
    <property type="match status" value="3"/>
</dbReference>
<evidence type="ECO:0000256" key="2">
    <source>
        <dbReference type="ARBA" id="ARBA00022692"/>
    </source>
</evidence>
<evidence type="ECO:0000256" key="4">
    <source>
        <dbReference type="ARBA" id="ARBA00022737"/>
    </source>
</evidence>
<evidence type="ECO:0000256" key="5">
    <source>
        <dbReference type="ARBA" id="ARBA00022989"/>
    </source>
</evidence>
<keyword evidence="4" id="KW-0677">Repeat</keyword>
<evidence type="ECO:0000259" key="12">
    <source>
        <dbReference type="PROSITE" id="PS50853"/>
    </source>
</evidence>
<dbReference type="InterPro" id="IPR032986">
    <property type="entry name" value="Robo1_Ig-like3"/>
</dbReference>
<dbReference type="PROSITE" id="PS50835">
    <property type="entry name" value="IG_LIKE"/>
    <property type="match status" value="4"/>
</dbReference>
<dbReference type="FunFam" id="2.60.40.10:FF:000008">
    <property type="entry name" value="roundabout homolog 2 isoform X2"/>
    <property type="match status" value="2"/>
</dbReference>
<evidence type="ECO:0008006" key="15">
    <source>
        <dbReference type="Google" id="ProtNLM"/>
    </source>
</evidence>
<reference evidence="13 14" key="1">
    <citation type="submission" date="2018-10" db="EMBL/GenBank/DDBJ databases">
        <authorList>
            <person name="Ekblom R."/>
            <person name="Jareborg N."/>
        </authorList>
    </citation>
    <scope>NUCLEOTIDE SEQUENCE [LARGE SCALE GENOMIC DNA]</scope>
    <source>
        <tissue evidence="13">Muscle</tissue>
    </source>
</reference>
<dbReference type="CDD" id="cd20952">
    <property type="entry name" value="IgI_5_Robo"/>
    <property type="match status" value="1"/>
</dbReference>
<dbReference type="InterPro" id="IPR003598">
    <property type="entry name" value="Ig_sub2"/>
</dbReference>
<evidence type="ECO:0000256" key="9">
    <source>
        <dbReference type="SAM" id="MobiDB-lite"/>
    </source>
</evidence>
<gene>
    <name evidence="13" type="ORF">BN2614_LOCUS1</name>
</gene>
<dbReference type="SMART" id="SM00406">
    <property type="entry name" value="IGv"/>
    <property type="match status" value="3"/>
</dbReference>
<feature type="domain" description="Fibronectin type-III" evidence="12">
    <location>
        <begin position="603"/>
        <end position="699"/>
    </location>
</feature>
<dbReference type="CDD" id="cd05725">
    <property type="entry name" value="IgI_3_Robo"/>
    <property type="match status" value="1"/>
</dbReference>
<dbReference type="AlphaFoldDB" id="A0A9X9Q2R6"/>
<dbReference type="InterPro" id="IPR036179">
    <property type="entry name" value="Ig-like_dom_sf"/>
</dbReference>
<dbReference type="PROSITE" id="PS50853">
    <property type="entry name" value="FN3"/>
    <property type="match status" value="3"/>
</dbReference>
<keyword evidence="7" id="KW-1015">Disulfide bond</keyword>
<dbReference type="InterPro" id="IPR007110">
    <property type="entry name" value="Ig-like_dom"/>
</dbReference>
<dbReference type="GO" id="GO:0016199">
    <property type="term" value="P:axon midline choice point recognition"/>
    <property type="evidence" value="ECO:0007669"/>
    <property type="project" value="InterPro"/>
</dbReference>
<feature type="domain" description="Ig-like" evidence="11">
    <location>
        <begin position="280"/>
        <end position="366"/>
    </location>
</feature>
<evidence type="ECO:0000256" key="10">
    <source>
        <dbReference type="SAM" id="Phobius"/>
    </source>
</evidence>
<dbReference type="GO" id="GO:0008046">
    <property type="term" value="F:axon guidance receptor activity"/>
    <property type="evidence" value="ECO:0007669"/>
    <property type="project" value="InterPro"/>
</dbReference>
<organism evidence="13 14">
    <name type="scientific">Gulo gulo</name>
    <name type="common">Wolverine</name>
    <name type="synonym">Gluton</name>
    <dbReference type="NCBI Taxonomy" id="48420"/>
    <lineage>
        <taxon>Eukaryota</taxon>
        <taxon>Metazoa</taxon>
        <taxon>Chordata</taxon>
        <taxon>Craniata</taxon>
        <taxon>Vertebrata</taxon>
        <taxon>Euteleostomi</taxon>
        <taxon>Mammalia</taxon>
        <taxon>Eutheria</taxon>
        <taxon>Laurasiatheria</taxon>
        <taxon>Carnivora</taxon>
        <taxon>Caniformia</taxon>
        <taxon>Musteloidea</taxon>
        <taxon>Mustelidae</taxon>
        <taxon>Guloninae</taxon>
        <taxon>Gulo</taxon>
    </lineage>
</organism>
<dbReference type="Pfam" id="PF07679">
    <property type="entry name" value="I-set"/>
    <property type="match status" value="2"/>
</dbReference>
<sequence length="765" mass="83699">MVAVGEPAVMECQPPRGHPEPTISWKKDGSPLDDKDERITIRGGKLMITYTRKSDAGKYVCVGTNMVGERESEVAELTVLERPSFVKRPSNLAVTVDDSAEFKCEARGDPVPTVRWRKDDGELPKSRYEIRDDHTLKIRKVMAGDMGSYTCVAENMVGKAEVSATLTVQGRVCEPPHFVVKPRDQVVALGRTVTFQCEATGNPQPAIFWRREGSQNLLFSYQPPQSSSRFSVSQTGDLTITNVQRSDVGYYICQTLNVAGSIITKAYLEVTDVIADRPPPVIRQGPVNQTVAADGTFVLSCVATGSPVPTILWRKDGVLVSTQDSRIKQLETGVLQIRSAKLGDTGRYTCIASTPSGEATWSAYIEVQEFGVPVQPPRPTDPNLIPSAPSKPEVTDVSRNTVTLSWQPNLNSGATPTSYIIEAFSHASGSSWQTVAENVKTETFAIKGLKPNAIYLFLVRAANAYGISDPSQISDPVKTQDVPPTSQGVDHKQVQRELGNVVLHLHNPTILSSSSIEVHWTVDQQSQYIQGYKILYRPSGANHGESEWLVFEVRTPTKNSVVIPDLRKGVNYEIKARPFFNEFQGADSEIKFAKTLEEAPSAPPQSVTVSKNEGNGTAILVSWQPPPEDTQNGMVQEYKVWCLGNETRYHINKTVDGSTFSVVIPSLVPGIRYSVEVAASTGAGAGVKSEPQFIQLDSHGNPVSPEDQVSLAQQISDVVKQPAFIAGIGAACWIILMVFSIWLYRHRKKRNGLASTYAGIRKGIT</sequence>
<dbReference type="PANTHER" id="PTHR12231">
    <property type="entry name" value="CTX-RELATED TYPE I TRANSMEMBRANE PROTEIN"/>
    <property type="match status" value="1"/>
</dbReference>
<dbReference type="CDD" id="cd05726">
    <property type="entry name" value="IgI_4_Robo"/>
    <property type="match status" value="1"/>
</dbReference>
<dbReference type="InterPro" id="IPR013106">
    <property type="entry name" value="Ig_V-set"/>
</dbReference>
<feature type="transmembrane region" description="Helical" evidence="10">
    <location>
        <begin position="723"/>
        <end position="744"/>
    </location>
</feature>
<name>A0A9X9Q2R6_GULGU</name>
<evidence type="ECO:0000256" key="3">
    <source>
        <dbReference type="ARBA" id="ARBA00022729"/>
    </source>
</evidence>
<feature type="domain" description="Ig-like" evidence="11">
    <location>
        <begin position="1"/>
        <end position="78"/>
    </location>
</feature>
<evidence type="ECO:0000256" key="8">
    <source>
        <dbReference type="ARBA" id="ARBA00023319"/>
    </source>
</evidence>
<dbReference type="PANTHER" id="PTHR12231:SF243">
    <property type="entry name" value="ROUNDABOUT HOMOLOG 1"/>
    <property type="match status" value="1"/>
</dbReference>
<keyword evidence="8" id="KW-0393">Immunoglobulin domain</keyword>
<dbReference type="EMBL" id="CYRY02025661">
    <property type="protein sequence ID" value="VCW98445.1"/>
    <property type="molecule type" value="Genomic_DNA"/>
</dbReference>
<dbReference type="InterPro" id="IPR013783">
    <property type="entry name" value="Ig-like_fold"/>
</dbReference>
<dbReference type="InterPro" id="IPR013098">
    <property type="entry name" value="Ig_I-set"/>
</dbReference>
<keyword evidence="3" id="KW-0732">Signal</keyword>
<dbReference type="SUPFAM" id="SSF48726">
    <property type="entry name" value="Immunoglobulin"/>
    <property type="match status" value="4"/>
</dbReference>
<dbReference type="FunFam" id="2.60.40.10:FF:000053">
    <property type="entry name" value="Roundabout guidance receptor 1"/>
    <property type="match status" value="1"/>
</dbReference>
<feature type="region of interest" description="Disordered" evidence="9">
    <location>
        <begin position="1"/>
        <end position="32"/>
    </location>
</feature>
<dbReference type="SMART" id="SM00409">
    <property type="entry name" value="IG"/>
    <property type="match status" value="4"/>
</dbReference>
<feature type="domain" description="Ig-like" evidence="11">
    <location>
        <begin position="176"/>
        <end position="271"/>
    </location>
</feature>
<keyword evidence="2 10" id="KW-0812">Transmembrane</keyword>
<feature type="non-terminal residue" evidence="13">
    <location>
        <position position="765"/>
    </location>
</feature>
<evidence type="ECO:0000313" key="14">
    <source>
        <dbReference type="Proteomes" id="UP000269945"/>
    </source>
</evidence>
<keyword evidence="14" id="KW-1185">Reference proteome</keyword>
<dbReference type="InterPro" id="IPR036116">
    <property type="entry name" value="FN3_sf"/>
</dbReference>
<dbReference type="FunFam" id="2.60.40.10:FF:000065">
    <property type="entry name" value="roundabout homolog 1 isoform X3"/>
    <property type="match status" value="1"/>
</dbReference>
<dbReference type="InterPro" id="IPR003961">
    <property type="entry name" value="FN3_dom"/>
</dbReference>
<dbReference type="FunFam" id="2.60.40.10:FF:000058">
    <property type="entry name" value="roundabout homolog 2 isoform X3"/>
    <property type="match status" value="1"/>
</dbReference>
<dbReference type="InterPro" id="IPR003599">
    <property type="entry name" value="Ig_sub"/>
</dbReference>
<dbReference type="Gene3D" id="2.60.40.10">
    <property type="entry name" value="Immunoglobulins"/>
    <property type="match status" value="7"/>
</dbReference>
<dbReference type="CDD" id="cd00063">
    <property type="entry name" value="FN3"/>
    <property type="match status" value="3"/>
</dbReference>
<proteinExistence type="predicted"/>
<evidence type="ECO:0000256" key="1">
    <source>
        <dbReference type="ARBA" id="ARBA00004167"/>
    </source>
</evidence>
<dbReference type="SUPFAM" id="SSF49265">
    <property type="entry name" value="Fibronectin type III"/>
    <property type="match status" value="2"/>
</dbReference>
<evidence type="ECO:0000256" key="7">
    <source>
        <dbReference type="ARBA" id="ARBA00023157"/>
    </source>
</evidence>